<organism evidence="2 3">
    <name type="scientific">Francisella halioticida</name>
    <dbReference type="NCBI Taxonomy" id="549298"/>
    <lineage>
        <taxon>Bacteria</taxon>
        <taxon>Pseudomonadati</taxon>
        <taxon>Pseudomonadota</taxon>
        <taxon>Gammaproteobacteria</taxon>
        <taxon>Thiotrichales</taxon>
        <taxon>Francisellaceae</taxon>
        <taxon>Francisella</taxon>
    </lineage>
</organism>
<evidence type="ECO:0000313" key="2">
    <source>
        <dbReference type="EMBL" id="ASG67121.1"/>
    </source>
</evidence>
<sequence>MQIKINQLMVYIHGLTVILIFLAFVSIEFRSIFGKHTSFHDFMKTDHTLLFGTLRC</sequence>
<dbReference type="Proteomes" id="UP000249910">
    <property type="component" value="Chromosome"/>
</dbReference>
<gene>
    <name evidence="2" type="ORF">CDV26_00845</name>
</gene>
<proteinExistence type="predicted"/>
<evidence type="ECO:0000313" key="3">
    <source>
        <dbReference type="Proteomes" id="UP000249910"/>
    </source>
</evidence>
<keyword evidence="1" id="KW-0472">Membrane</keyword>
<reference evidence="2 3" key="1">
    <citation type="submission" date="2017-06" db="EMBL/GenBank/DDBJ databases">
        <title>Complete genome of Francisella halioticida.</title>
        <authorList>
            <person name="Sjodin A."/>
        </authorList>
    </citation>
    <scope>NUCLEOTIDE SEQUENCE [LARGE SCALE GENOMIC DNA]</scope>
    <source>
        <strain evidence="2 3">DSM 23729</strain>
    </source>
</reference>
<protein>
    <submittedName>
        <fullName evidence="2">Cytochrome B</fullName>
    </submittedName>
</protein>
<keyword evidence="1" id="KW-1133">Transmembrane helix</keyword>
<evidence type="ECO:0000256" key="1">
    <source>
        <dbReference type="SAM" id="Phobius"/>
    </source>
</evidence>
<name>A0ABM6LWV9_9GAMM</name>
<keyword evidence="3" id="KW-1185">Reference proteome</keyword>
<accession>A0ABM6LWV9</accession>
<keyword evidence="1" id="KW-0812">Transmembrane</keyword>
<dbReference type="EMBL" id="CP022132">
    <property type="protein sequence ID" value="ASG67121.1"/>
    <property type="molecule type" value="Genomic_DNA"/>
</dbReference>
<feature type="transmembrane region" description="Helical" evidence="1">
    <location>
        <begin position="12"/>
        <end position="33"/>
    </location>
</feature>